<dbReference type="RefSeq" id="WP_200806801.1">
    <property type="nucleotide sequence ID" value="NZ_FUYC01000015.1"/>
</dbReference>
<dbReference type="InterPro" id="IPR015421">
    <property type="entry name" value="PyrdxlP-dep_Trfase_major"/>
</dbReference>
<dbReference type="InterPro" id="IPR015422">
    <property type="entry name" value="PyrdxlP-dep_Trfase_small"/>
</dbReference>
<sequence>MKLQQSLAMQERAKKRIPGMCQLLSKRPDMFSLGIWPGYYSRAKGVTVWDLDGNEYMDMSIAGIGACVLGYADDEVDEAVRRAVSGGVASSLNCPEEVELAELLCELHPWADMVRYARAGGETMGVAVRIARAHTRRNIVAFCGYHGWQDWYLAANLGTGNELNDHLLTGLDPAGVPDHLGGTALPFRYNRLDELEAIVAAHGDDLAAIVMEPLRNLEAAPGFIEGVRTLADKAGAVFIMDEISSGFRLNTGGAHLVKHSVEPDMAVFAKAMGNGYAIGAVIGRESVMQAAQGSFISSTHWTERIGFAAALATIGKHRRENVPEHLIRIGGRVMKGWEALGEKHGLKVHAGGLEPMGHFSIEHEAFPKVKAYYVQLMLEQGILASNLFYVSYAHTDEHVDRYLAAADNAFAAIAEAVDKNDLDARLKGKPSQTMFKRLN</sequence>
<proteinExistence type="inferred from homology"/>
<comment type="cofactor">
    <cofactor evidence="1">
        <name>pyridoxal 5'-phosphate</name>
        <dbReference type="ChEBI" id="CHEBI:597326"/>
    </cofactor>
</comment>
<accession>A0A1T4XQR3</accession>
<dbReference type="Gene3D" id="3.40.640.10">
    <property type="entry name" value="Type I PLP-dependent aspartate aminotransferase-like (Major domain)"/>
    <property type="match status" value="1"/>
</dbReference>
<dbReference type="InterPro" id="IPR005814">
    <property type="entry name" value="Aminotrans_3"/>
</dbReference>
<evidence type="ECO:0000256" key="3">
    <source>
        <dbReference type="RuleBase" id="RU003560"/>
    </source>
</evidence>
<dbReference type="SUPFAM" id="SSF53383">
    <property type="entry name" value="PLP-dependent transferases"/>
    <property type="match status" value="1"/>
</dbReference>
<keyword evidence="2 3" id="KW-0663">Pyridoxal phosphate</keyword>
<dbReference type="InterPro" id="IPR015424">
    <property type="entry name" value="PyrdxlP-dep_Trfase"/>
</dbReference>
<name>A0A1T4XQR3_9BACT</name>
<gene>
    <name evidence="4" type="ORF">SAMN02745704_02379</name>
</gene>
<organism evidence="4 5">
    <name type="scientific">Paucidesulfovibrio gracilis DSM 16080</name>
    <dbReference type="NCBI Taxonomy" id="1121449"/>
    <lineage>
        <taxon>Bacteria</taxon>
        <taxon>Pseudomonadati</taxon>
        <taxon>Thermodesulfobacteriota</taxon>
        <taxon>Desulfovibrionia</taxon>
        <taxon>Desulfovibrionales</taxon>
        <taxon>Desulfovibrionaceae</taxon>
        <taxon>Paucidesulfovibrio</taxon>
    </lineage>
</organism>
<dbReference type="AlphaFoldDB" id="A0A1T4XQR3"/>
<dbReference type="STRING" id="1121449.SAMN02745704_02379"/>
<protein>
    <submittedName>
        <fullName evidence="4">Glutamate-1-semialdehyde 2,1-aminomutase</fullName>
    </submittedName>
</protein>
<keyword evidence="5" id="KW-1185">Reference proteome</keyword>
<dbReference type="Proteomes" id="UP000190027">
    <property type="component" value="Unassembled WGS sequence"/>
</dbReference>
<evidence type="ECO:0000256" key="1">
    <source>
        <dbReference type="ARBA" id="ARBA00001933"/>
    </source>
</evidence>
<dbReference type="PANTHER" id="PTHR43713:SF3">
    <property type="entry name" value="GLUTAMATE-1-SEMIALDEHYDE 2,1-AMINOMUTASE 1, CHLOROPLASTIC-RELATED"/>
    <property type="match status" value="1"/>
</dbReference>
<comment type="similarity">
    <text evidence="3">Belongs to the class-III pyridoxal-phosphate-dependent aminotransferase family.</text>
</comment>
<dbReference type="Pfam" id="PF00202">
    <property type="entry name" value="Aminotran_3"/>
    <property type="match status" value="1"/>
</dbReference>
<dbReference type="GO" id="GO:0008483">
    <property type="term" value="F:transaminase activity"/>
    <property type="evidence" value="ECO:0007669"/>
    <property type="project" value="InterPro"/>
</dbReference>
<dbReference type="GO" id="GO:0030170">
    <property type="term" value="F:pyridoxal phosphate binding"/>
    <property type="evidence" value="ECO:0007669"/>
    <property type="project" value="InterPro"/>
</dbReference>
<reference evidence="4 5" key="1">
    <citation type="submission" date="2017-02" db="EMBL/GenBank/DDBJ databases">
        <authorList>
            <person name="Peterson S.W."/>
        </authorList>
    </citation>
    <scope>NUCLEOTIDE SEQUENCE [LARGE SCALE GENOMIC DNA]</scope>
    <source>
        <strain evidence="4 5">DSM 16080</strain>
    </source>
</reference>
<evidence type="ECO:0000256" key="2">
    <source>
        <dbReference type="ARBA" id="ARBA00022898"/>
    </source>
</evidence>
<evidence type="ECO:0000313" key="5">
    <source>
        <dbReference type="Proteomes" id="UP000190027"/>
    </source>
</evidence>
<evidence type="ECO:0000313" key="4">
    <source>
        <dbReference type="EMBL" id="SKA91864.1"/>
    </source>
</evidence>
<dbReference type="EMBL" id="FUYC01000015">
    <property type="protein sequence ID" value="SKA91864.1"/>
    <property type="molecule type" value="Genomic_DNA"/>
</dbReference>
<dbReference type="PANTHER" id="PTHR43713">
    <property type="entry name" value="GLUTAMATE-1-SEMIALDEHYDE 2,1-AMINOMUTASE"/>
    <property type="match status" value="1"/>
</dbReference>
<dbReference type="Gene3D" id="3.90.1150.10">
    <property type="entry name" value="Aspartate Aminotransferase, domain 1"/>
    <property type="match status" value="1"/>
</dbReference>